<dbReference type="Pfam" id="PF01226">
    <property type="entry name" value="Form_Nir_trans"/>
    <property type="match status" value="1"/>
</dbReference>
<dbReference type="InterPro" id="IPR024002">
    <property type="entry name" value="For/NO2_transpt_CS"/>
</dbReference>
<evidence type="ECO:0000256" key="3">
    <source>
        <dbReference type="ARBA" id="ARBA00022692"/>
    </source>
</evidence>
<evidence type="ECO:0000256" key="1">
    <source>
        <dbReference type="ARBA" id="ARBA00004141"/>
    </source>
</evidence>
<dbReference type="Gene3D" id="1.20.1080.10">
    <property type="entry name" value="Glycerol uptake facilitator protein"/>
    <property type="match status" value="1"/>
</dbReference>
<dbReference type="PROSITE" id="PS01006">
    <property type="entry name" value="FORMATE_NITRITE_TP_2"/>
    <property type="match status" value="1"/>
</dbReference>
<accession>A0A2S5KSZ3</accession>
<dbReference type="PANTHER" id="PTHR30520">
    <property type="entry name" value="FORMATE TRANSPORTER-RELATED"/>
    <property type="match status" value="1"/>
</dbReference>
<dbReference type="OrthoDB" id="9786493at2"/>
<evidence type="ECO:0000313" key="8">
    <source>
        <dbReference type="EMBL" id="PPC77833.1"/>
    </source>
</evidence>
<dbReference type="AlphaFoldDB" id="A0A2S5KSZ3"/>
<feature type="transmembrane region" description="Helical" evidence="7">
    <location>
        <begin position="24"/>
        <end position="45"/>
    </location>
</feature>
<dbReference type="FunFam" id="1.20.1080.10:FF:000011">
    <property type="entry name" value="Formate family transporter"/>
    <property type="match status" value="1"/>
</dbReference>
<dbReference type="InterPro" id="IPR000292">
    <property type="entry name" value="For/NO2_transpt"/>
</dbReference>
<name>A0A2S5KSZ3_9PROT</name>
<evidence type="ECO:0000256" key="5">
    <source>
        <dbReference type="ARBA" id="ARBA00023136"/>
    </source>
</evidence>
<proteinExistence type="inferred from homology"/>
<evidence type="ECO:0000313" key="9">
    <source>
        <dbReference type="Proteomes" id="UP000238196"/>
    </source>
</evidence>
<sequence length="270" mass="28689">MSLATPKEIADAVVQTGVRKSSLALLPLLILGFMAGAFIAFGFLLDIRVTAQLPHDWASLSLFLGAAVFPVGLILTVLAGGELLTGNMMFMATALFSGRIGLSALLRNWLVVTVANFIGAVFIAFFFGHFLGLAEGAFLAKSVAIAKAKVNEDFLHTFISGIGCNWLVCLAIWLGMSSKDVMGKIIGMWFPIMAFVAIGFQHVVANMFVIPLAIFVGEVSWAQYFSNFVPVFLGNAVGGALFVGIAYYVALVRQPAVVSVSLSERGAAQA</sequence>
<keyword evidence="2" id="KW-0813">Transport</keyword>
<feature type="transmembrane region" description="Helical" evidence="7">
    <location>
        <begin position="109"/>
        <end position="134"/>
    </location>
</feature>
<dbReference type="GO" id="GO:0005886">
    <property type="term" value="C:plasma membrane"/>
    <property type="evidence" value="ECO:0007669"/>
    <property type="project" value="TreeGrafter"/>
</dbReference>
<comment type="subcellular location">
    <subcellularLocation>
        <location evidence="1">Membrane</location>
        <topology evidence="1">Multi-pass membrane protein</topology>
    </subcellularLocation>
</comment>
<dbReference type="InterPro" id="IPR023271">
    <property type="entry name" value="Aquaporin-like"/>
</dbReference>
<reference evidence="8 9" key="1">
    <citation type="submission" date="2018-02" db="EMBL/GenBank/DDBJ databases">
        <title>novel marine gammaproteobacteria from coastal saline agro ecosystem.</title>
        <authorList>
            <person name="Krishnan R."/>
            <person name="Ramesh Kumar N."/>
        </authorList>
    </citation>
    <scope>NUCLEOTIDE SEQUENCE [LARGE SCALE GENOMIC DNA]</scope>
    <source>
        <strain evidence="8 9">228</strain>
    </source>
</reference>
<feature type="transmembrane region" description="Helical" evidence="7">
    <location>
        <begin position="57"/>
        <end position="78"/>
    </location>
</feature>
<comment type="caution">
    <text evidence="8">The sequence shown here is derived from an EMBL/GenBank/DDBJ whole genome shotgun (WGS) entry which is preliminary data.</text>
</comment>
<gene>
    <name evidence="8" type="ORF">C4K68_08460</name>
</gene>
<protein>
    <submittedName>
        <fullName evidence="8">Formate/nitrite transporter</fullName>
    </submittedName>
</protein>
<dbReference type="Proteomes" id="UP000238196">
    <property type="component" value="Unassembled WGS sequence"/>
</dbReference>
<organism evidence="8 9">
    <name type="scientific">Proteobacteria bacterium 228</name>
    <dbReference type="NCBI Taxonomy" id="2083153"/>
    <lineage>
        <taxon>Bacteria</taxon>
        <taxon>Pseudomonadati</taxon>
        <taxon>Pseudomonadota</taxon>
    </lineage>
</organism>
<keyword evidence="4 7" id="KW-1133">Transmembrane helix</keyword>
<dbReference type="PANTHER" id="PTHR30520:SF6">
    <property type="entry name" value="FORMATE_NITRATE FAMILY TRANSPORTER (EUROFUNG)"/>
    <property type="match status" value="1"/>
</dbReference>
<dbReference type="NCBIfam" id="TIGR00790">
    <property type="entry name" value="fnt"/>
    <property type="match status" value="1"/>
</dbReference>
<evidence type="ECO:0000256" key="4">
    <source>
        <dbReference type="ARBA" id="ARBA00022989"/>
    </source>
</evidence>
<comment type="similarity">
    <text evidence="6">Belongs to the FNT transporter (TC 1.A.16) family.</text>
</comment>
<dbReference type="EMBL" id="PRLP01000025">
    <property type="protein sequence ID" value="PPC77833.1"/>
    <property type="molecule type" value="Genomic_DNA"/>
</dbReference>
<keyword evidence="3 7" id="KW-0812">Transmembrane</keyword>
<feature type="transmembrane region" description="Helical" evidence="7">
    <location>
        <begin position="84"/>
        <end position="102"/>
    </location>
</feature>
<feature type="transmembrane region" description="Helical" evidence="7">
    <location>
        <begin position="228"/>
        <end position="250"/>
    </location>
</feature>
<evidence type="ECO:0000256" key="6">
    <source>
        <dbReference type="ARBA" id="ARBA00049660"/>
    </source>
</evidence>
<keyword evidence="5 7" id="KW-0472">Membrane</keyword>
<feature type="transmembrane region" description="Helical" evidence="7">
    <location>
        <begin position="154"/>
        <end position="176"/>
    </location>
</feature>
<feature type="transmembrane region" description="Helical" evidence="7">
    <location>
        <begin position="188"/>
        <end position="216"/>
    </location>
</feature>
<evidence type="ECO:0000256" key="2">
    <source>
        <dbReference type="ARBA" id="ARBA00022448"/>
    </source>
</evidence>
<dbReference type="GO" id="GO:0015499">
    <property type="term" value="F:formate transmembrane transporter activity"/>
    <property type="evidence" value="ECO:0007669"/>
    <property type="project" value="TreeGrafter"/>
</dbReference>
<evidence type="ECO:0000256" key="7">
    <source>
        <dbReference type="SAM" id="Phobius"/>
    </source>
</evidence>